<keyword evidence="4" id="KW-1185">Reference proteome</keyword>
<dbReference type="Proteomes" id="UP001595839">
    <property type="component" value="Unassembled WGS sequence"/>
</dbReference>
<dbReference type="EC" id="3.-.-.-" evidence="3"/>
<feature type="signal peptide" evidence="1">
    <location>
        <begin position="1"/>
        <end position="30"/>
    </location>
</feature>
<evidence type="ECO:0000256" key="1">
    <source>
        <dbReference type="SAM" id="SignalP"/>
    </source>
</evidence>
<organism evidence="3 4">
    <name type="scientific">Streptomyces vulcanius</name>
    <dbReference type="NCBI Taxonomy" id="1441876"/>
    <lineage>
        <taxon>Bacteria</taxon>
        <taxon>Bacillati</taxon>
        <taxon>Actinomycetota</taxon>
        <taxon>Actinomycetes</taxon>
        <taxon>Kitasatosporales</taxon>
        <taxon>Streptomycetaceae</taxon>
        <taxon>Streptomyces</taxon>
    </lineage>
</organism>
<keyword evidence="3" id="KW-0378">Hydrolase</keyword>
<feature type="chain" id="PRO_5047539518" evidence="1">
    <location>
        <begin position="31"/>
        <end position="400"/>
    </location>
</feature>
<dbReference type="InterPro" id="IPR050491">
    <property type="entry name" value="AmpC-like"/>
</dbReference>
<reference evidence="4" key="1">
    <citation type="journal article" date="2019" name="Int. J. Syst. Evol. Microbiol.">
        <title>The Global Catalogue of Microorganisms (GCM) 10K type strain sequencing project: providing services to taxonomists for standard genome sequencing and annotation.</title>
        <authorList>
            <consortium name="The Broad Institute Genomics Platform"/>
            <consortium name="The Broad Institute Genome Sequencing Center for Infectious Disease"/>
            <person name="Wu L."/>
            <person name="Ma J."/>
        </authorList>
    </citation>
    <scope>NUCLEOTIDE SEQUENCE [LARGE SCALE GENOMIC DNA]</scope>
    <source>
        <strain evidence="4">CGMCC 4.7177</strain>
    </source>
</reference>
<protein>
    <submittedName>
        <fullName evidence="3">Serine hydrolase domain-containing protein</fullName>
        <ecNumber evidence="3">3.-.-.-</ecNumber>
    </submittedName>
</protein>
<sequence length="400" mass="42913">MSRRGRRRSVATALCAAALVFLLPTPAATAATLPSPDLTGLRGVLRTAVSQGAPGAMARLDDRGTVHQLAVGVADRRTRRALNNADRFRIGSVTKTFSAVVLLQLVDAGKLSLDAPVNRYLPGLLPDNRITVRHVLSHRSGLYDYSNDMFARSVSGFEAVRTKVFTYRQLVKRSLSHARTTAPGGAYSYSNTNFVVAGLLIEKLTGHTVGTEYRKRIIEPLKLRDTFYVHPGTALPGRYTRGYLTPDTSGAALVDATRQTVSWAQSAGALISSTKDLDTFLSALLRGKLMSAGALKQMRRWVPAGGSQAYGLGLRRRDLSCGVSVYGHTGAVQGYYSYAFTSGDGRRTLSALANSSNSSKVHTTMLRTLESSFCGTGARTRTATKAAGTAYDVAEDLAGR</sequence>
<name>A0ABV9AR45_9ACTN</name>
<dbReference type="InterPro" id="IPR006311">
    <property type="entry name" value="TAT_signal"/>
</dbReference>
<evidence type="ECO:0000313" key="3">
    <source>
        <dbReference type="EMBL" id="MFC4500923.1"/>
    </source>
</evidence>
<keyword evidence="1" id="KW-0732">Signal</keyword>
<feature type="domain" description="Beta-lactamase-related" evidence="2">
    <location>
        <begin position="50"/>
        <end position="361"/>
    </location>
</feature>
<dbReference type="InterPro" id="IPR012338">
    <property type="entry name" value="Beta-lactam/transpept-like"/>
</dbReference>
<evidence type="ECO:0000259" key="2">
    <source>
        <dbReference type="Pfam" id="PF00144"/>
    </source>
</evidence>
<dbReference type="InterPro" id="IPR001466">
    <property type="entry name" value="Beta-lactam-related"/>
</dbReference>
<evidence type="ECO:0000313" key="4">
    <source>
        <dbReference type="Proteomes" id="UP001595839"/>
    </source>
</evidence>
<proteinExistence type="predicted"/>
<gene>
    <name evidence="3" type="ORF">ACFPIH_15540</name>
</gene>
<dbReference type="SUPFAM" id="SSF56601">
    <property type="entry name" value="beta-lactamase/transpeptidase-like"/>
    <property type="match status" value="1"/>
</dbReference>
<dbReference type="EMBL" id="JBHSFK010000009">
    <property type="protein sequence ID" value="MFC4500923.1"/>
    <property type="molecule type" value="Genomic_DNA"/>
</dbReference>
<dbReference type="GO" id="GO:0016787">
    <property type="term" value="F:hydrolase activity"/>
    <property type="evidence" value="ECO:0007669"/>
    <property type="project" value="UniProtKB-KW"/>
</dbReference>
<dbReference type="Pfam" id="PF00144">
    <property type="entry name" value="Beta-lactamase"/>
    <property type="match status" value="1"/>
</dbReference>
<dbReference type="PROSITE" id="PS51318">
    <property type="entry name" value="TAT"/>
    <property type="match status" value="1"/>
</dbReference>
<accession>A0ABV9AR45</accession>
<dbReference type="Gene3D" id="3.40.710.10">
    <property type="entry name" value="DD-peptidase/beta-lactamase superfamily"/>
    <property type="match status" value="1"/>
</dbReference>
<dbReference type="PANTHER" id="PTHR46825">
    <property type="entry name" value="D-ALANYL-D-ALANINE-CARBOXYPEPTIDASE/ENDOPEPTIDASE AMPH"/>
    <property type="match status" value="1"/>
</dbReference>
<dbReference type="RefSeq" id="WP_381172761.1">
    <property type="nucleotide sequence ID" value="NZ_JBHSFK010000009.1"/>
</dbReference>
<comment type="caution">
    <text evidence="3">The sequence shown here is derived from an EMBL/GenBank/DDBJ whole genome shotgun (WGS) entry which is preliminary data.</text>
</comment>
<dbReference type="PANTHER" id="PTHR46825:SF7">
    <property type="entry name" value="D-ALANYL-D-ALANINE CARBOXYPEPTIDASE"/>
    <property type="match status" value="1"/>
</dbReference>